<dbReference type="AlphaFoldDB" id="A0AA35JWE6"/>
<keyword evidence="3" id="KW-1185">Reference proteome</keyword>
<keyword evidence="1" id="KW-0812">Transmembrane</keyword>
<proteinExistence type="predicted"/>
<evidence type="ECO:0000256" key="1">
    <source>
        <dbReference type="SAM" id="Phobius"/>
    </source>
</evidence>
<sequence>MASNCCQCHYFTVHFVFLLPIFKTVPINYSQEAKDKIPLENVADRRRSQDAILDLLPFSILPCSRVAIRLGIPGHVLFWGVLHAHLGGFYILKKMAWILFLFYF</sequence>
<keyword evidence="1" id="KW-0472">Membrane</keyword>
<evidence type="ECO:0000313" key="2">
    <source>
        <dbReference type="EMBL" id="CAI5766519.1"/>
    </source>
</evidence>
<evidence type="ECO:0000313" key="3">
    <source>
        <dbReference type="Proteomes" id="UP001178461"/>
    </source>
</evidence>
<dbReference type="Proteomes" id="UP001178461">
    <property type="component" value="Chromosome 2"/>
</dbReference>
<keyword evidence="1" id="KW-1133">Transmembrane helix</keyword>
<feature type="transmembrane region" description="Helical" evidence="1">
    <location>
        <begin position="78"/>
        <end position="103"/>
    </location>
</feature>
<reference evidence="2" key="1">
    <citation type="submission" date="2022-12" db="EMBL/GenBank/DDBJ databases">
        <authorList>
            <person name="Alioto T."/>
            <person name="Alioto T."/>
            <person name="Gomez Garrido J."/>
        </authorList>
    </citation>
    <scope>NUCLEOTIDE SEQUENCE</scope>
</reference>
<name>A0AA35JWE6_9SAUR</name>
<protein>
    <submittedName>
        <fullName evidence="2">Uncharacterized protein</fullName>
    </submittedName>
</protein>
<accession>A0AA35JWE6</accession>
<gene>
    <name evidence="2" type="ORF">PODLI_1B018411</name>
</gene>
<organism evidence="2 3">
    <name type="scientific">Podarcis lilfordi</name>
    <name type="common">Lilford's wall lizard</name>
    <dbReference type="NCBI Taxonomy" id="74358"/>
    <lineage>
        <taxon>Eukaryota</taxon>
        <taxon>Metazoa</taxon>
        <taxon>Chordata</taxon>
        <taxon>Craniata</taxon>
        <taxon>Vertebrata</taxon>
        <taxon>Euteleostomi</taxon>
        <taxon>Lepidosauria</taxon>
        <taxon>Squamata</taxon>
        <taxon>Bifurcata</taxon>
        <taxon>Unidentata</taxon>
        <taxon>Episquamata</taxon>
        <taxon>Laterata</taxon>
        <taxon>Lacertibaenia</taxon>
        <taxon>Lacertidae</taxon>
        <taxon>Podarcis</taxon>
    </lineage>
</organism>
<dbReference type="EMBL" id="OX395127">
    <property type="protein sequence ID" value="CAI5766519.1"/>
    <property type="molecule type" value="Genomic_DNA"/>
</dbReference>